<dbReference type="GO" id="GO:0006412">
    <property type="term" value="P:translation"/>
    <property type="evidence" value="ECO:0007669"/>
    <property type="project" value="InterPro"/>
</dbReference>
<evidence type="ECO:0000256" key="2">
    <source>
        <dbReference type="ARBA" id="ARBA00010618"/>
    </source>
</evidence>
<dbReference type="Gene3D" id="2.30.30.30">
    <property type="match status" value="1"/>
</dbReference>
<dbReference type="GO" id="GO:0015934">
    <property type="term" value="C:large ribosomal subunit"/>
    <property type="evidence" value="ECO:0007669"/>
    <property type="project" value="InterPro"/>
</dbReference>
<dbReference type="CDD" id="cd06089">
    <property type="entry name" value="KOW_RPL26"/>
    <property type="match status" value="1"/>
</dbReference>
<dbReference type="OrthoDB" id="1688503at2759"/>
<evidence type="ECO:0000256" key="4">
    <source>
        <dbReference type="ARBA" id="ARBA00022640"/>
    </source>
</evidence>
<dbReference type="InParanoid" id="A0A2R5GPF2"/>
<keyword evidence="3" id="KW-0150">Chloroplast</keyword>
<dbReference type="FunCoup" id="A0A2R5GPF2">
    <property type="interactions" value="420"/>
</dbReference>
<keyword evidence="4" id="KW-0934">Plastid</keyword>
<dbReference type="GO" id="GO:0009507">
    <property type="term" value="C:chloroplast"/>
    <property type="evidence" value="ECO:0007669"/>
    <property type="project" value="UniProtKB-SubCell"/>
</dbReference>
<organism evidence="8 9">
    <name type="scientific">Hondaea fermentalgiana</name>
    <dbReference type="NCBI Taxonomy" id="2315210"/>
    <lineage>
        <taxon>Eukaryota</taxon>
        <taxon>Sar</taxon>
        <taxon>Stramenopiles</taxon>
        <taxon>Bigyra</taxon>
        <taxon>Labyrinthulomycetes</taxon>
        <taxon>Thraustochytrida</taxon>
        <taxon>Thraustochytriidae</taxon>
        <taxon>Hondaea</taxon>
    </lineage>
</organism>
<dbReference type="InterPro" id="IPR005756">
    <property type="entry name" value="Ribosomal_uL24_euk/arc"/>
</dbReference>
<dbReference type="Pfam" id="PF16906">
    <property type="entry name" value="Ribosomal_L26"/>
    <property type="match status" value="1"/>
</dbReference>
<evidence type="ECO:0000256" key="5">
    <source>
        <dbReference type="ARBA" id="ARBA00022980"/>
    </source>
</evidence>
<dbReference type="AlphaFoldDB" id="A0A2R5GPF2"/>
<dbReference type="GO" id="GO:0003735">
    <property type="term" value="F:structural constituent of ribosome"/>
    <property type="evidence" value="ECO:0007669"/>
    <property type="project" value="InterPro"/>
</dbReference>
<gene>
    <name evidence="8" type="ORF">FCC1311_089722</name>
</gene>
<feature type="compositionally biased region" description="Polar residues" evidence="7">
    <location>
        <begin position="29"/>
        <end position="38"/>
    </location>
</feature>
<comment type="caution">
    <text evidence="8">The sequence shown here is derived from an EMBL/GenBank/DDBJ whole genome shotgun (WGS) entry which is preliminary data.</text>
</comment>
<dbReference type="EMBL" id="BEYU01000129">
    <property type="protein sequence ID" value="GBG32747.1"/>
    <property type="molecule type" value="Genomic_DNA"/>
</dbReference>
<evidence type="ECO:0000256" key="1">
    <source>
        <dbReference type="ARBA" id="ARBA00004229"/>
    </source>
</evidence>
<evidence type="ECO:0000256" key="3">
    <source>
        <dbReference type="ARBA" id="ARBA00022528"/>
    </source>
</evidence>
<sequence>MKFSPFVSSSRRKNRKAHFGADSNRRQKLMSSPLSKELQQQHKVRAMPVRKDDEVVIARGKFKLVEGKVVSCFRKKFVLHIEGAKITKQNEQPVFVGIHPSNVIIKRLKMDKDRKATLERKARGAQKKVSSGDISQMD</sequence>
<evidence type="ECO:0000256" key="7">
    <source>
        <dbReference type="SAM" id="MobiDB-lite"/>
    </source>
</evidence>
<evidence type="ECO:0000256" key="6">
    <source>
        <dbReference type="ARBA" id="ARBA00023274"/>
    </source>
</evidence>
<accession>A0A2R5GPF2</accession>
<proteinExistence type="inferred from homology"/>
<dbReference type="InterPro" id="IPR041988">
    <property type="entry name" value="Ribosomal_uL24_KOW"/>
</dbReference>
<name>A0A2R5GPF2_9STRA</name>
<dbReference type="InterPro" id="IPR008991">
    <property type="entry name" value="Translation_prot_SH3-like_sf"/>
</dbReference>
<comment type="similarity">
    <text evidence="2">Belongs to the universal ribosomal protein uL24 family.</text>
</comment>
<dbReference type="SUPFAM" id="SSF50104">
    <property type="entry name" value="Translation proteins SH3-like domain"/>
    <property type="match status" value="1"/>
</dbReference>
<feature type="region of interest" description="Disordered" evidence="7">
    <location>
        <begin position="117"/>
        <end position="138"/>
    </location>
</feature>
<evidence type="ECO:0000313" key="8">
    <source>
        <dbReference type="EMBL" id="GBG32747.1"/>
    </source>
</evidence>
<dbReference type="InterPro" id="IPR014722">
    <property type="entry name" value="Rib_uL2_dom2"/>
</dbReference>
<dbReference type="PANTHER" id="PTHR11143">
    <property type="entry name" value="60S RIBOSOMAL PROTEIN L26 FAMILY MEMBER"/>
    <property type="match status" value="1"/>
</dbReference>
<dbReference type="GO" id="GO:0003723">
    <property type="term" value="F:RNA binding"/>
    <property type="evidence" value="ECO:0007669"/>
    <property type="project" value="InterPro"/>
</dbReference>
<dbReference type="NCBIfam" id="TIGR01080">
    <property type="entry name" value="rplX_A_E"/>
    <property type="match status" value="1"/>
</dbReference>
<keyword evidence="6" id="KW-0687">Ribonucleoprotein</keyword>
<comment type="subcellular location">
    <subcellularLocation>
        <location evidence="1">Plastid</location>
        <location evidence="1">Chloroplast</location>
    </subcellularLocation>
</comment>
<keyword evidence="9" id="KW-1185">Reference proteome</keyword>
<feature type="compositionally biased region" description="Polar residues" evidence="7">
    <location>
        <begin position="128"/>
        <end position="138"/>
    </location>
</feature>
<protein>
    <submittedName>
        <fullName evidence="8">60S ribosomal protein L26</fullName>
    </submittedName>
</protein>
<evidence type="ECO:0000313" key="9">
    <source>
        <dbReference type="Proteomes" id="UP000241890"/>
    </source>
</evidence>
<feature type="region of interest" description="Disordered" evidence="7">
    <location>
        <begin position="1"/>
        <end position="46"/>
    </location>
</feature>
<keyword evidence="5 8" id="KW-0689">Ribosomal protein</keyword>
<dbReference type="Proteomes" id="UP000241890">
    <property type="component" value="Unassembled WGS sequence"/>
</dbReference>
<reference evidence="8 9" key="1">
    <citation type="submission" date="2017-12" db="EMBL/GenBank/DDBJ databases">
        <title>Sequencing, de novo assembly and annotation of complete genome of a new Thraustochytrid species, strain FCC1311.</title>
        <authorList>
            <person name="Sedici K."/>
            <person name="Godart F."/>
            <person name="Aiese Cigliano R."/>
            <person name="Sanseverino W."/>
            <person name="Barakat M."/>
            <person name="Ortet P."/>
            <person name="Marechal E."/>
            <person name="Cagnac O."/>
            <person name="Amato A."/>
        </authorList>
    </citation>
    <scope>NUCLEOTIDE SEQUENCE [LARGE SCALE GENOMIC DNA]</scope>
</reference>
<dbReference type="FunFam" id="2.30.30.30:FF:000009">
    <property type="entry name" value="60S ribosomal protein L26"/>
    <property type="match status" value="1"/>
</dbReference>